<evidence type="ECO:0000256" key="7">
    <source>
        <dbReference type="ARBA" id="ARBA00023306"/>
    </source>
</evidence>
<evidence type="ECO:0000256" key="6">
    <source>
        <dbReference type="ARBA" id="ARBA00023136"/>
    </source>
</evidence>
<dbReference type="NCBIfam" id="TIGR02209">
    <property type="entry name" value="ftsL_broad"/>
    <property type="match status" value="1"/>
</dbReference>
<keyword evidence="7 8" id="KW-0131">Cell cycle</keyword>
<dbReference type="Proteomes" id="UP001168613">
    <property type="component" value="Unassembled WGS sequence"/>
</dbReference>
<evidence type="ECO:0000256" key="1">
    <source>
        <dbReference type="ARBA" id="ARBA00004401"/>
    </source>
</evidence>
<accession>A0ABT8EMQ6</accession>
<reference evidence="10" key="1">
    <citation type="submission" date="2021-11" db="EMBL/GenBank/DDBJ databases">
        <title>Draft genome sequence of Alcaligenes endophyticus type strain CCUG 75668T.</title>
        <authorList>
            <person name="Salva-Serra F."/>
            <person name="Duran R.E."/>
            <person name="Seeger M."/>
            <person name="Moore E.R.B."/>
            <person name="Jaen-Luchoro D."/>
        </authorList>
    </citation>
    <scope>NUCLEOTIDE SEQUENCE</scope>
    <source>
        <strain evidence="10">CCUG 75668</strain>
    </source>
</reference>
<keyword evidence="5 8" id="KW-1133">Transmembrane helix</keyword>
<keyword evidence="11" id="KW-1185">Reference proteome</keyword>
<keyword evidence="6 8" id="KW-0472">Membrane</keyword>
<evidence type="ECO:0000313" key="11">
    <source>
        <dbReference type="Proteomes" id="UP001168613"/>
    </source>
</evidence>
<evidence type="ECO:0000256" key="3">
    <source>
        <dbReference type="ARBA" id="ARBA00022618"/>
    </source>
</evidence>
<dbReference type="PANTHER" id="PTHR37479">
    <property type="entry name" value="CELL DIVISION PROTEIN FTSL"/>
    <property type="match status" value="1"/>
</dbReference>
<dbReference type="GO" id="GO:0051301">
    <property type="term" value="P:cell division"/>
    <property type="evidence" value="ECO:0007669"/>
    <property type="project" value="UniProtKB-KW"/>
</dbReference>
<evidence type="ECO:0000256" key="2">
    <source>
        <dbReference type="ARBA" id="ARBA00022475"/>
    </source>
</evidence>
<comment type="caution">
    <text evidence="10">The sequence shown here is derived from an EMBL/GenBank/DDBJ whole genome shotgun (WGS) entry which is preliminary data.</text>
</comment>
<keyword evidence="8" id="KW-0997">Cell inner membrane</keyword>
<dbReference type="PANTHER" id="PTHR37479:SF1">
    <property type="entry name" value="CELL DIVISION PROTEIN FTSL"/>
    <property type="match status" value="1"/>
</dbReference>
<dbReference type="EMBL" id="JAJHNU010000005">
    <property type="protein sequence ID" value="MDN4122533.1"/>
    <property type="molecule type" value="Genomic_DNA"/>
</dbReference>
<name>A0ABT8EMQ6_9BURK</name>
<organism evidence="10 11">
    <name type="scientific">Alcaligenes endophyticus</name>
    <dbReference type="NCBI Taxonomy" id="1929088"/>
    <lineage>
        <taxon>Bacteria</taxon>
        <taxon>Pseudomonadati</taxon>
        <taxon>Pseudomonadota</taxon>
        <taxon>Betaproteobacteria</taxon>
        <taxon>Burkholderiales</taxon>
        <taxon>Alcaligenaceae</taxon>
        <taxon>Alcaligenes</taxon>
    </lineage>
</organism>
<dbReference type="InterPro" id="IPR011922">
    <property type="entry name" value="Cell_div_FtsL"/>
</dbReference>
<sequence length="100" mass="11393">MTRLVLALAFILLLSAISLVTARYQSRELFVQTDRLRAQARELDTDWRRLQLERAELTRNARIDDIGRNELGLVQGQLSRTLFLQGERLSSVELGQGGQP</sequence>
<dbReference type="RefSeq" id="WP_266123936.1">
    <property type="nucleotide sequence ID" value="NZ_JAJHNU010000005.1"/>
</dbReference>
<evidence type="ECO:0000256" key="4">
    <source>
        <dbReference type="ARBA" id="ARBA00022692"/>
    </source>
</evidence>
<evidence type="ECO:0000256" key="8">
    <source>
        <dbReference type="HAMAP-Rule" id="MF_00910"/>
    </source>
</evidence>
<dbReference type="HAMAP" id="MF_00910">
    <property type="entry name" value="FtsL"/>
    <property type="match status" value="1"/>
</dbReference>
<keyword evidence="2 8" id="KW-1003">Cell membrane</keyword>
<comment type="similarity">
    <text evidence="8">Belongs to the FtsL family.</text>
</comment>
<comment type="subcellular location">
    <subcellularLocation>
        <location evidence="8">Cell inner membrane</location>
        <topology evidence="8">Single-pass type II membrane protein</topology>
    </subcellularLocation>
    <subcellularLocation>
        <location evidence="1">Cell membrane</location>
        <topology evidence="1">Single-pass type II membrane protein</topology>
    </subcellularLocation>
    <text evidence="8">Localizes to the division septum where it forms a ring structure.</text>
</comment>
<dbReference type="Pfam" id="PF04999">
    <property type="entry name" value="FtsL"/>
    <property type="match status" value="1"/>
</dbReference>
<protein>
    <recommendedName>
        <fullName evidence="8 9">Cell division protein FtsL</fullName>
    </recommendedName>
</protein>
<proteinExistence type="inferred from homology"/>
<evidence type="ECO:0000256" key="5">
    <source>
        <dbReference type="ARBA" id="ARBA00022989"/>
    </source>
</evidence>
<gene>
    <name evidence="8 10" type="primary">ftsL</name>
    <name evidence="10" type="ORF">LMS43_14660</name>
</gene>
<keyword evidence="3 8" id="KW-0132">Cell division</keyword>
<evidence type="ECO:0000313" key="10">
    <source>
        <dbReference type="EMBL" id="MDN4122533.1"/>
    </source>
</evidence>
<comment type="subunit">
    <text evidence="8">Part of a complex composed of FtsB, FtsL and FtsQ.</text>
</comment>
<evidence type="ECO:0000256" key="9">
    <source>
        <dbReference type="NCBIfam" id="TIGR02209"/>
    </source>
</evidence>
<keyword evidence="4 8" id="KW-0812">Transmembrane</keyword>
<comment type="function">
    <text evidence="8">Essential cell division protein. May link together the upstream cell division proteins, which are predominantly cytoplasmic, with the downstream cell division proteins, which are predominantly periplasmic.</text>
</comment>